<proteinExistence type="predicted"/>
<dbReference type="Proteomes" id="UP000749646">
    <property type="component" value="Unassembled WGS sequence"/>
</dbReference>
<protein>
    <submittedName>
        <fullName evidence="1">Uncharacterized protein</fullName>
    </submittedName>
</protein>
<gene>
    <name evidence="1" type="ORF">BGZ65_009349</name>
</gene>
<sequence>IFIQQAMARIVKASPELHILRMRVRKSCSSNIQGPRNRTCHLRTIVNCSAIKTS</sequence>
<comment type="caution">
    <text evidence="1">The sequence shown here is derived from an EMBL/GenBank/DDBJ whole genome shotgun (WGS) entry which is preliminary data.</text>
</comment>
<feature type="non-terminal residue" evidence="1">
    <location>
        <position position="1"/>
    </location>
</feature>
<evidence type="ECO:0000313" key="1">
    <source>
        <dbReference type="EMBL" id="KAF9922760.1"/>
    </source>
</evidence>
<feature type="non-terminal residue" evidence="1">
    <location>
        <position position="54"/>
    </location>
</feature>
<dbReference type="AlphaFoldDB" id="A0A9P6IIF2"/>
<reference evidence="1" key="1">
    <citation type="journal article" date="2020" name="Fungal Divers.">
        <title>Resolving the Mortierellaceae phylogeny through synthesis of multi-gene phylogenetics and phylogenomics.</title>
        <authorList>
            <person name="Vandepol N."/>
            <person name="Liber J."/>
            <person name="Desiro A."/>
            <person name="Na H."/>
            <person name="Kennedy M."/>
            <person name="Barry K."/>
            <person name="Grigoriev I.V."/>
            <person name="Miller A.N."/>
            <person name="O'Donnell K."/>
            <person name="Stajich J.E."/>
            <person name="Bonito G."/>
        </authorList>
    </citation>
    <scope>NUCLEOTIDE SEQUENCE</scope>
    <source>
        <strain evidence="1">MES-2147</strain>
    </source>
</reference>
<evidence type="ECO:0000313" key="2">
    <source>
        <dbReference type="Proteomes" id="UP000749646"/>
    </source>
</evidence>
<accession>A0A9P6IIF2</accession>
<dbReference type="EMBL" id="JAAAHW010010801">
    <property type="protein sequence ID" value="KAF9922760.1"/>
    <property type="molecule type" value="Genomic_DNA"/>
</dbReference>
<name>A0A9P6IIF2_9FUNG</name>
<keyword evidence="2" id="KW-1185">Reference proteome</keyword>
<organism evidence="1 2">
    <name type="scientific">Modicella reniformis</name>
    <dbReference type="NCBI Taxonomy" id="1440133"/>
    <lineage>
        <taxon>Eukaryota</taxon>
        <taxon>Fungi</taxon>
        <taxon>Fungi incertae sedis</taxon>
        <taxon>Mucoromycota</taxon>
        <taxon>Mortierellomycotina</taxon>
        <taxon>Mortierellomycetes</taxon>
        <taxon>Mortierellales</taxon>
        <taxon>Mortierellaceae</taxon>
        <taxon>Modicella</taxon>
    </lineage>
</organism>